<evidence type="ECO:0000313" key="3">
    <source>
        <dbReference type="Proteomes" id="UP000799771"/>
    </source>
</evidence>
<dbReference type="AlphaFoldDB" id="A0A6A6A589"/>
<dbReference type="OrthoDB" id="18996at2759"/>
<accession>A0A6A6A589</accession>
<protein>
    <submittedName>
        <fullName evidence="2">DUF427-domain-containing protein</fullName>
    </submittedName>
</protein>
<organism evidence="2 3">
    <name type="scientific">Dothidotthia symphoricarpi CBS 119687</name>
    <dbReference type="NCBI Taxonomy" id="1392245"/>
    <lineage>
        <taxon>Eukaryota</taxon>
        <taxon>Fungi</taxon>
        <taxon>Dikarya</taxon>
        <taxon>Ascomycota</taxon>
        <taxon>Pezizomycotina</taxon>
        <taxon>Dothideomycetes</taxon>
        <taxon>Pleosporomycetidae</taxon>
        <taxon>Pleosporales</taxon>
        <taxon>Dothidotthiaceae</taxon>
        <taxon>Dothidotthia</taxon>
    </lineage>
</organism>
<dbReference type="RefSeq" id="XP_033521362.1">
    <property type="nucleotide sequence ID" value="XM_033673377.1"/>
</dbReference>
<evidence type="ECO:0000259" key="1">
    <source>
        <dbReference type="Pfam" id="PF04248"/>
    </source>
</evidence>
<dbReference type="GeneID" id="54413809"/>
<sequence>MQQIPFLARLLHSSRSSHKMAYTSDLVKLAQRLTSEGEGPYRCEHTPRRVRALLNGKYVIDTIEAYHVWEHPNFPQFYVPVSSFTPDAKLTRLSVVDGTDGGAHLARLSSGNRSTDRVVIFNSSKLKDLVKVDFHEMDQWFEEDVAVFGHPKDPYKRIDILNSTRTVRVVLDGVTLAESSSALFLLETTLRTRYYLPPTSVRWEYLSKSGLETLCPYKGRANYYDVRVGGKVYRDVVWYYRYPTAESAPIAGYMCFYNEKVEVWVDGVKEG</sequence>
<evidence type="ECO:0000313" key="2">
    <source>
        <dbReference type="EMBL" id="KAF2126970.1"/>
    </source>
</evidence>
<dbReference type="Pfam" id="PF04248">
    <property type="entry name" value="NTP_transf_9"/>
    <property type="match status" value="1"/>
</dbReference>
<feature type="domain" description="DUF427" evidence="1">
    <location>
        <begin position="167"/>
        <end position="259"/>
    </location>
</feature>
<keyword evidence="3" id="KW-1185">Reference proteome</keyword>
<proteinExistence type="predicted"/>
<dbReference type="EMBL" id="ML977512">
    <property type="protein sequence ID" value="KAF2126970.1"/>
    <property type="molecule type" value="Genomic_DNA"/>
</dbReference>
<dbReference type="Gene3D" id="2.170.150.40">
    <property type="entry name" value="Domain of unknown function (DUF427)"/>
    <property type="match status" value="1"/>
</dbReference>
<dbReference type="InterPro" id="IPR038694">
    <property type="entry name" value="DUF427_sf"/>
</dbReference>
<dbReference type="PANTHER" id="PTHR34310">
    <property type="entry name" value="DUF427 DOMAIN PROTEIN (AFU_ORTHOLOGUE AFUA_3G02220)"/>
    <property type="match status" value="1"/>
</dbReference>
<gene>
    <name evidence="2" type="ORF">P153DRAFT_74244</name>
</gene>
<reference evidence="2" key="1">
    <citation type="journal article" date="2020" name="Stud. Mycol.">
        <title>101 Dothideomycetes genomes: a test case for predicting lifestyles and emergence of pathogens.</title>
        <authorList>
            <person name="Haridas S."/>
            <person name="Albert R."/>
            <person name="Binder M."/>
            <person name="Bloem J."/>
            <person name="Labutti K."/>
            <person name="Salamov A."/>
            <person name="Andreopoulos B."/>
            <person name="Baker S."/>
            <person name="Barry K."/>
            <person name="Bills G."/>
            <person name="Bluhm B."/>
            <person name="Cannon C."/>
            <person name="Castanera R."/>
            <person name="Culley D."/>
            <person name="Daum C."/>
            <person name="Ezra D."/>
            <person name="Gonzalez J."/>
            <person name="Henrissat B."/>
            <person name="Kuo A."/>
            <person name="Liang C."/>
            <person name="Lipzen A."/>
            <person name="Lutzoni F."/>
            <person name="Magnuson J."/>
            <person name="Mondo S."/>
            <person name="Nolan M."/>
            <person name="Ohm R."/>
            <person name="Pangilinan J."/>
            <person name="Park H.-J."/>
            <person name="Ramirez L."/>
            <person name="Alfaro M."/>
            <person name="Sun H."/>
            <person name="Tritt A."/>
            <person name="Yoshinaga Y."/>
            <person name="Zwiers L.-H."/>
            <person name="Turgeon B."/>
            <person name="Goodwin S."/>
            <person name="Spatafora J."/>
            <person name="Crous P."/>
            <person name="Grigoriev I."/>
        </authorList>
    </citation>
    <scope>NUCLEOTIDE SEQUENCE</scope>
    <source>
        <strain evidence="2">CBS 119687</strain>
    </source>
</reference>
<dbReference type="InterPro" id="IPR007361">
    <property type="entry name" value="DUF427"/>
</dbReference>
<name>A0A6A6A589_9PLEO</name>
<dbReference type="PANTHER" id="PTHR34310:SF9">
    <property type="entry name" value="BLR5716 PROTEIN"/>
    <property type="match status" value="1"/>
</dbReference>
<dbReference type="Proteomes" id="UP000799771">
    <property type="component" value="Unassembled WGS sequence"/>
</dbReference>